<feature type="domain" description="Polysaccharide lyase family 8 central" evidence="2">
    <location>
        <begin position="96"/>
        <end position="163"/>
    </location>
</feature>
<dbReference type="GO" id="GO:0016829">
    <property type="term" value="F:lyase activity"/>
    <property type="evidence" value="ECO:0007669"/>
    <property type="project" value="InterPro"/>
</dbReference>
<dbReference type="OrthoDB" id="6636047at2"/>
<dbReference type="GO" id="GO:0005576">
    <property type="term" value="C:extracellular region"/>
    <property type="evidence" value="ECO:0007669"/>
    <property type="project" value="InterPro"/>
</dbReference>
<dbReference type="InterPro" id="IPR011013">
    <property type="entry name" value="Gal_mutarotase_sf_dom"/>
</dbReference>
<dbReference type="InterPro" id="IPR038970">
    <property type="entry name" value="Lyase_8"/>
</dbReference>
<dbReference type="PANTHER" id="PTHR38481:SF1">
    <property type="entry name" value="HYALURONATE LYASE"/>
    <property type="match status" value="1"/>
</dbReference>
<dbReference type="GO" id="GO:0030246">
    <property type="term" value="F:carbohydrate binding"/>
    <property type="evidence" value="ECO:0007669"/>
    <property type="project" value="InterPro"/>
</dbReference>
<evidence type="ECO:0000313" key="4">
    <source>
        <dbReference type="Proteomes" id="UP000294739"/>
    </source>
</evidence>
<evidence type="ECO:0000313" key="3">
    <source>
        <dbReference type="EMBL" id="TDE15059.1"/>
    </source>
</evidence>
<dbReference type="InterPro" id="IPR014718">
    <property type="entry name" value="GH-type_carb-bd"/>
</dbReference>
<evidence type="ECO:0000259" key="2">
    <source>
        <dbReference type="Pfam" id="PF02278"/>
    </source>
</evidence>
<dbReference type="InParanoid" id="A0A4R5DLS1"/>
<dbReference type="InterPro" id="IPR003159">
    <property type="entry name" value="Lyase_8_central_dom"/>
</dbReference>
<dbReference type="Gene3D" id="2.70.98.10">
    <property type="match status" value="1"/>
</dbReference>
<keyword evidence="4" id="KW-1185">Reference proteome</keyword>
<sequence length="179" mass="19880">MSPARPTPTTTSTRSTAMARRTSTTGRRSSTATPMEHLLRLAQATDAPTAARWRGQVIGWARRDTGPALLPSAPVAPVGLFQHVLNCLAAPQRSEHRQLPVMDRAVHRRPTWTYAISMSSRRIRYYEQINNQNKRGWHTGSGSAYLYNDDDTQIGDASWLTADLRTSVGGTRIARLRLA</sequence>
<dbReference type="Proteomes" id="UP000294739">
    <property type="component" value="Unassembled WGS sequence"/>
</dbReference>
<name>A0A4R5DLS1_9ACTN</name>
<dbReference type="SUPFAM" id="SSF74650">
    <property type="entry name" value="Galactose mutarotase-like"/>
    <property type="match status" value="1"/>
</dbReference>
<dbReference type="PANTHER" id="PTHR38481">
    <property type="entry name" value="HYALURONATE LYASE"/>
    <property type="match status" value="1"/>
</dbReference>
<feature type="compositionally biased region" description="Low complexity" evidence="1">
    <location>
        <begin position="1"/>
        <end position="34"/>
    </location>
</feature>
<reference evidence="3 4" key="1">
    <citation type="submission" date="2019-03" db="EMBL/GenBank/DDBJ databases">
        <title>Draft genome sequences of novel Actinobacteria.</title>
        <authorList>
            <person name="Sahin N."/>
            <person name="Ay H."/>
            <person name="Saygin H."/>
        </authorList>
    </citation>
    <scope>NUCLEOTIDE SEQUENCE [LARGE SCALE GENOMIC DNA]</scope>
    <source>
        <strain evidence="3 4">5K138</strain>
    </source>
</reference>
<evidence type="ECO:0000256" key="1">
    <source>
        <dbReference type="SAM" id="MobiDB-lite"/>
    </source>
</evidence>
<dbReference type="Pfam" id="PF02278">
    <property type="entry name" value="Lyase_8"/>
    <property type="match status" value="1"/>
</dbReference>
<comment type="caution">
    <text evidence="3">The sequence shown here is derived from an EMBL/GenBank/DDBJ whole genome shotgun (WGS) entry which is preliminary data.</text>
</comment>
<feature type="region of interest" description="Disordered" evidence="1">
    <location>
        <begin position="1"/>
        <end position="35"/>
    </location>
</feature>
<protein>
    <recommendedName>
        <fullName evidence="2">Polysaccharide lyase family 8 central domain-containing protein</fullName>
    </recommendedName>
</protein>
<dbReference type="AlphaFoldDB" id="A0A4R5DLS1"/>
<gene>
    <name evidence="3" type="ORF">E1269_02845</name>
</gene>
<proteinExistence type="predicted"/>
<accession>A0A4R5DLS1</accession>
<organism evidence="3 4">
    <name type="scientific">Jiangella asiatica</name>
    <dbReference type="NCBI Taxonomy" id="2530372"/>
    <lineage>
        <taxon>Bacteria</taxon>
        <taxon>Bacillati</taxon>
        <taxon>Actinomycetota</taxon>
        <taxon>Actinomycetes</taxon>
        <taxon>Jiangellales</taxon>
        <taxon>Jiangellaceae</taxon>
        <taxon>Jiangella</taxon>
    </lineage>
</organism>
<dbReference type="GO" id="GO:0005975">
    <property type="term" value="P:carbohydrate metabolic process"/>
    <property type="evidence" value="ECO:0007669"/>
    <property type="project" value="InterPro"/>
</dbReference>
<dbReference type="EMBL" id="SMKZ01000002">
    <property type="protein sequence ID" value="TDE15059.1"/>
    <property type="molecule type" value="Genomic_DNA"/>
</dbReference>